<dbReference type="RefSeq" id="WP_281873815.1">
    <property type="nucleotide sequence ID" value="NZ_BSBO01000039.1"/>
</dbReference>
<dbReference type="EMBL" id="BSBO01000039">
    <property type="protein sequence ID" value="GLG05855.1"/>
    <property type="molecule type" value="Genomic_DNA"/>
</dbReference>
<dbReference type="NCBIfam" id="TIGR00254">
    <property type="entry name" value="GGDEF"/>
    <property type="match status" value="1"/>
</dbReference>
<dbReference type="PANTHER" id="PTHR44757:SF2">
    <property type="entry name" value="BIOFILM ARCHITECTURE MAINTENANCE PROTEIN MBAA"/>
    <property type="match status" value="1"/>
</dbReference>
<dbReference type="Gene3D" id="3.30.450.20">
    <property type="entry name" value="PAS domain"/>
    <property type="match status" value="2"/>
</dbReference>
<accession>A0A9W6CAY1</accession>
<gene>
    <name evidence="3" type="ORF">Selli1_30290</name>
</gene>
<dbReference type="PROSITE" id="PS50887">
    <property type="entry name" value="GGDEF"/>
    <property type="match status" value="1"/>
</dbReference>
<evidence type="ECO:0000313" key="3">
    <source>
        <dbReference type="EMBL" id="GLG05855.1"/>
    </source>
</evidence>
<evidence type="ECO:0000313" key="4">
    <source>
        <dbReference type="Proteomes" id="UP001145145"/>
    </source>
</evidence>
<dbReference type="Proteomes" id="UP001145145">
    <property type="component" value="Unassembled WGS sequence"/>
</dbReference>
<dbReference type="PROSITE" id="PS50113">
    <property type="entry name" value="PAC"/>
    <property type="match status" value="1"/>
</dbReference>
<dbReference type="SUPFAM" id="SSF55073">
    <property type="entry name" value="Nucleotide cyclase"/>
    <property type="match status" value="1"/>
</dbReference>
<dbReference type="SUPFAM" id="SSF55785">
    <property type="entry name" value="PYP-like sensor domain (PAS domain)"/>
    <property type="match status" value="2"/>
</dbReference>
<evidence type="ECO:0000259" key="1">
    <source>
        <dbReference type="PROSITE" id="PS50113"/>
    </source>
</evidence>
<dbReference type="CDD" id="cd01949">
    <property type="entry name" value="GGDEF"/>
    <property type="match status" value="1"/>
</dbReference>
<dbReference type="InterPro" id="IPR000014">
    <property type="entry name" value="PAS"/>
</dbReference>
<comment type="caution">
    <text evidence="3">The sequence shown here is derived from an EMBL/GenBank/DDBJ whole genome shotgun (WGS) entry which is preliminary data.</text>
</comment>
<dbReference type="InterPro" id="IPR000700">
    <property type="entry name" value="PAS-assoc_C"/>
</dbReference>
<reference evidence="3 4" key="1">
    <citation type="journal article" date="2023" name="Int. J. Syst. Evol. Microbiol.">
        <title>Sellimonas catena sp. nov., isolated from human faeces.</title>
        <authorList>
            <person name="Hisatomi A."/>
            <person name="Ohkuma M."/>
            <person name="Sakamoto M."/>
        </authorList>
    </citation>
    <scope>NUCLEOTIDE SEQUENCE [LARGE SCALE GENOMIC DNA]</scope>
    <source>
        <strain evidence="3 4">12EGH17</strain>
    </source>
</reference>
<dbReference type="InterPro" id="IPR000160">
    <property type="entry name" value="GGDEF_dom"/>
</dbReference>
<dbReference type="PANTHER" id="PTHR44757">
    <property type="entry name" value="DIGUANYLATE CYCLASE DGCP"/>
    <property type="match status" value="1"/>
</dbReference>
<dbReference type="InterPro" id="IPR043128">
    <property type="entry name" value="Rev_trsase/Diguanyl_cyclase"/>
</dbReference>
<dbReference type="InterPro" id="IPR013655">
    <property type="entry name" value="PAS_fold_3"/>
</dbReference>
<dbReference type="InterPro" id="IPR035965">
    <property type="entry name" value="PAS-like_dom_sf"/>
</dbReference>
<protein>
    <submittedName>
        <fullName evidence="3">Diguanylate cyclase</fullName>
    </submittedName>
</protein>
<sequence>MSKTSLDRRVVTIMNHIHAGVLYCKNDRYSTILYANDYFYQMIGYEKDEFAILFSNRFADLVVDDVAPILISVKEHIALGKDLDFEYRMHNKKGEIFWIHDTAKYDPENDSWYVTIMDITEMKSLKYERERLEFYLNNMPNKIVICNLDTTIIYKNRQAAQCSYFNSEATSLYQLERGHVLVKSLDEILCRASDGETQEYETRYRKNGVFIGHDKNRLIPICNSEGKIMNYMQVSEDLLAKSDGLTRFPTRSMFEYYFYCFTGSRPDTPVHLMIIDVDEFKGINDTYGHRTGDEIIRMTARKLTSMLGPEDYICRFGGDEFLILFVDQALENIIKKARYVLNTALFPDSIGGTTIRITYSAGIASRGSGDDYESLLLKADRALYRTKANGKNNIHIFNGS</sequence>
<organism evidence="3 4">
    <name type="scientific">Sellimonas catena</name>
    <dbReference type="NCBI Taxonomy" id="2994035"/>
    <lineage>
        <taxon>Bacteria</taxon>
        <taxon>Bacillati</taxon>
        <taxon>Bacillota</taxon>
        <taxon>Clostridia</taxon>
        <taxon>Lachnospirales</taxon>
        <taxon>Lachnospiraceae</taxon>
        <taxon>Sellimonas</taxon>
    </lineage>
</organism>
<dbReference type="AlphaFoldDB" id="A0A9W6CAY1"/>
<evidence type="ECO:0000259" key="2">
    <source>
        <dbReference type="PROSITE" id="PS50887"/>
    </source>
</evidence>
<feature type="domain" description="PAC" evidence="1">
    <location>
        <begin position="83"/>
        <end position="131"/>
    </location>
</feature>
<dbReference type="InterPro" id="IPR029787">
    <property type="entry name" value="Nucleotide_cyclase"/>
</dbReference>
<dbReference type="Pfam" id="PF00990">
    <property type="entry name" value="GGDEF"/>
    <property type="match status" value="1"/>
</dbReference>
<feature type="domain" description="GGDEF" evidence="2">
    <location>
        <begin position="268"/>
        <end position="399"/>
    </location>
</feature>
<dbReference type="CDD" id="cd00130">
    <property type="entry name" value="PAS"/>
    <property type="match status" value="1"/>
</dbReference>
<proteinExistence type="predicted"/>
<dbReference type="InterPro" id="IPR052155">
    <property type="entry name" value="Biofilm_reg_signaling"/>
</dbReference>
<keyword evidence="4" id="KW-1185">Reference proteome</keyword>
<name>A0A9W6CAY1_9FIRM</name>
<dbReference type="Pfam" id="PF08447">
    <property type="entry name" value="PAS_3"/>
    <property type="match status" value="1"/>
</dbReference>
<dbReference type="Gene3D" id="3.30.70.270">
    <property type="match status" value="1"/>
</dbReference>
<dbReference type="SMART" id="SM00267">
    <property type="entry name" value="GGDEF"/>
    <property type="match status" value="1"/>
</dbReference>